<evidence type="ECO:0000313" key="3">
    <source>
        <dbReference type="Proteomes" id="UP000633365"/>
    </source>
</evidence>
<dbReference type="EMBL" id="JAEQMG010000198">
    <property type="protein sequence ID" value="MBK6090315.1"/>
    <property type="molecule type" value="Genomic_DNA"/>
</dbReference>
<proteinExistence type="predicted"/>
<name>A0A935C4M0_9FIRM</name>
<organism evidence="2 3">
    <name type="scientific">Ruminococcus difficilis</name>
    <dbReference type="NCBI Taxonomy" id="2763069"/>
    <lineage>
        <taxon>Bacteria</taxon>
        <taxon>Bacillati</taxon>
        <taxon>Bacillota</taxon>
        <taxon>Clostridia</taxon>
        <taxon>Eubacteriales</taxon>
        <taxon>Oscillospiraceae</taxon>
        <taxon>Ruminococcus</taxon>
    </lineage>
</organism>
<dbReference type="AlphaFoldDB" id="A0A935C4M0"/>
<dbReference type="Pfam" id="PF13751">
    <property type="entry name" value="DDE_Tnp_1_6"/>
    <property type="match status" value="1"/>
</dbReference>
<accession>A0A935C4M0</accession>
<feature type="domain" description="Transposase DDE" evidence="1">
    <location>
        <begin position="7"/>
        <end position="52"/>
    </location>
</feature>
<sequence>MFFMSYTQNRSIQDEETFGIMKYDRWYKRLVQRGQLNVKLKIYLVSIGVNLHIFYSKLNRLQKDS</sequence>
<gene>
    <name evidence="2" type="ORF">JKK62_17010</name>
</gene>
<comment type="caution">
    <text evidence="2">The sequence shown here is derived from an EMBL/GenBank/DDBJ whole genome shotgun (WGS) entry which is preliminary data.</text>
</comment>
<evidence type="ECO:0000259" key="1">
    <source>
        <dbReference type="Pfam" id="PF13751"/>
    </source>
</evidence>
<reference evidence="2" key="1">
    <citation type="submission" date="2021-01" db="EMBL/GenBank/DDBJ databases">
        <title>Genome public.</title>
        <authorList>
            <person name="Liu C."/>
            <person name="Sun Q."/>
        </authorList>
    </citation>
    <scope>NUCLEOTIDE SEQUENCE</scope>
    <source>
        <strain evidence="2">M6</strain>
    </source>
</reference>
<evidence type="ECO:0000313" key="2">
    <source>
        <dbReference type="EMBL" id="MBK6090315.1"/>
    </source>
</evidence>
<dbReference type="InterPro" id="IPR025668">
    <property type="entry name" value="Tnp_DDE_dom"/>
</dbReference>
<protein>
    <submittedName>
        <fullName evidence="2">Transposase</fullName>
    </submittedName>
</protein>
<keyword evidence="3" id="KW-1185">Reference proteome</keyword>
<dbReference type="Proteomes" id="UP000633365">
    <property type="component" value="Unassembled WGS sequence"/>
</dbReference>